<keyword evidence="7" id="KW-0997">Cell inner membrane</keyword>
<keyword evidence="4 7" id="KW-0472">Membrane</keyword>
<dbReference type="STRING" id="984262.SGRA_0104"/>
<accession>H6L4H0</accession>
<dbReference type="Gene3D" id="3.30.160.60">
    <property type="entry name" value="Classic Zinc Finger"/>
    <property type="match status" value="1"/>
</dbReference>
<dbReference type="Proteomes" id="UP000007519">
    <property type="component" value="Chromosome"/>
</dbReference>
<dbReference type="InterPro" id="IPR003770">
    <property type="entry name" value="MLTG-like"/>
</dbReference>
<keyword evidence="6 7" id="KW-0961">Cell wall biogenesis/degradation</keyword>
<evidence type="ECO:0000256" key="6">
    <source>
        <dbReference type="ARBA" id="ARBA00023316"/>
    </source>
</evidence>
<dbReference type="KEGG" id="sgn:SGRA_0104"/>
<proteinExistence type="inferred from homology"/>
<evidence type="ECO:0000256" key="3">
    <source>
        <dbReference type="ARBA" id="ARBA00022989"/>
    </source>
</evidence>
<evidence type="ECO:0000313" key="8">
    <source>
        <dbReference type="EMBL" id="AFC22849.1"/>
    </source>
</evidence>
<dbReference type="GO" id="GO:0071555">
    <property type="term" value="P:cell wall organization"/>
    <property type="evidence" value="ECO:0007669"/>
    <property type="project" value="UniProtKB-KW"/>
</dbReference>
<evidence type="ECO:0000256" key="5">
    <source>
        <dbReference type="ARBA" id="ARBA00023239"/>
    </source>
</evidence>
<dbReference type="EC" id="4.2.2.29" evidence="7"/>
<evidence type="ECO:0000256" key="7">
    <source>
        <dbReference type="HAMAP-Rule" id="MF_02065"/>
    </source>
</evidence>
<dbReference type="GO" id="GO:0005886">
    <property type="term" value="C:plasma membrane"/>
    <property type="evidence" value="ECO:0007669"/>
    <property type="project" value="UniProtKB-SubCell"/>
</dbReference>
<comment type="catalytic activity">
    <reaction evidence="7">
        <text>a peptidoglycan chain = a peptidoglycan chain with N-acetyl-1,6-anhydromuramyl-[peptide] at the reducing end + a peptidoglycan chain with N-acetylglucosamine at the non-reducing end.</text>
        <dbReference type="EC" id="4.2.2.29"/>
    </reaction>
</comment>
<reference evidence="8 9" key="1">
    <citation type="journal article" date="2012" name="Stand. Genomic Sci.">
        <title>Complete genome sequencing and analysis of Saprospira grandis str. Lewin, a predatory marine bacterium.</title>
        <authorList>
            <person name="Saw J.H."/>
            <person name="Yuryev A."/>
            <person name="Kanbe M."/>
            <person name="Hou S."/>
            <person name="Young A.G."/>
            <person name="Aizawa S."/>
            <person name="Alam M."/>
        </authorList>
    </citation>
    <scope>NUCLEOTIDE SEQUENCE [LARGE SCALE GENOMIC DNA]</scope>
    <source>
        <strain evidence="8 9">Lewin</strain>
    </source>
</reference>
<dbReference type="PANTHER" id="PTHR30518">
    <property type="entry name" value="ENDOLYTIC MUREIN TRANSGLYCOSYLASE"/>
    <property type="match status" value="1"/>
</dbReference>
<comment type="subcellular location">
    <subcellularLocation>
        <location evidence="7">Cell inner membrane</location>
        <topology evidence="7">Single-pass membrane protein</topology>
    </subcellularLocation>
</comment>
<dbReference type="eggNOG" id="COG1559">
    <property type="taxonomic scope" value="Bacteria"/>
</dbReference>
<dbReference type="PANTHER" id="PTHR30518:SF2">
    <property type="entry name" value="ENDOLYTIC MUREIN TRANSGLYCOSYLASE"/>
    <property type="match status" value="1"/>
</dbReference>
<feature type="transmembrane region" description="Helical" evidence="7">
    <location>
        <begin position="12"/>
        <end position="32"/>
    </location>
</feature>
<protein>
    <recommendedName>
        <fullName evidence="7">Endolytic murein transglycosylase</fullName>
        <ecNumber evidence="7">4.2.2.29</ecNumber>
    </recommendedName>
    <alternativeName>
        <fullName evidence="7">Peptidoglycan lytic transglycosylase</fullName>
    </alternativeName>
    <alternativeName>
        <fullName evidence="7">Peptidoglycan polymerization terminase</fullName>
    </alternativeName>
</protein>
<keyword evidence="2 7" id="KW-0812">Transmembrane</keyword>
<keyword evidence="1 7" id="KW-1003">Cell membrane</keyword>
<evidence type="ECO:0000313" key="9">
    <source>
        <dbReference type="Proteomes" id="UP000007519"/>
    </source>
</evidence>
<organism evidence="8 9">
    <name type="scientific">Saprospira grandis (strain Lewin)</name>
    <dbReference type="NCBI Taxonomy" id="984262"/>
    <lineage>
        <taxon>Bacteria</taxon>
        <taxon>Pseudomonadati</taxon>
        <taxon>Bacteroidota</taxon>
        <taxon>Saprospiria</taxon>
        <taxon>Saprospirales</taxon>
        <taxon>Saprospiraceae</taxon>
        <taxon>Saprospira</taxon>
    </lineage>
</organism>
<dbReference type="Pfam" id="PF02618">
    <property type="entry name" value="YceG"/>
    <property type="match status" value="1"/>
</dbReference>
<dbReference type="EMBL" id="CP002831">
    <property type="protein sequence ID" value="AFC22849.1"/>
    <property type="molecule type" value="Genomic_DNA"/>
</dbReference>
<dbReference type="HAMAP" id="MF_02065">
    <property type="entry name" value="MltG"/>
    <property type="match status" value="1"/>
</dbReference>
<dbReference type="GO" id="GO:0008932">
    <property type="term" value="F:lytic endotransglycosylase activity"/>
    <property type="evidence" value="ECO:0007669"/>
    <property type="project" value="UniProtKB-UniRule"/>
</dbReference>
<feature type="site" description="Important for catalytic activity" evidence="7">
    <location>
        <position position="224"/>
    </location>
</feature>
<keyword evidence="9" id="KW-1185">Reference proteome</keyword>
<dbReference type="GO" id="GO:0009252">
    <property type="term" value="P:peptidoglycan biosynthetic process"/>
    <property type="evidence" value="ECO:0007669"/>
    <property type="project" value="UniProtKB-UniRule"/>
</dbReference>
<sequence>MEKKSLARIIRISLLIVFLGAIAALGAAYYYYQIIFGPSLPKEKEQITLYLKEAPSLEQLADSLSEKAWLKDKANFVWVGQKMKFKGRAGRYILEDTLSSYYQLFAQLRKGQSPVRFTFNNLRLPQQLAGLLGQELAYDSLAYWEAMQKADFMAQNQLNPQTLMTLFIPNTYELYWNISPEEFVDRMKKEHNKFWKSNNRLALADSLGLSPAEVYTLASIVDAESNYGPEKARIAGVYLNRLKSKSWKLEADPTVVFAQGDFSIRRVTREMLEIDSPYNTYKYAGLPPGPIRMASRQAIDAVLKAEKHNYWFFCAKPPEEGQPAQHAFARNSAEHGRNARTYQRWLNQQKIYR</sequence>
<comment type="function">
    <text evidence="7">Functions as a peptidoglycan terminase that cleaves nascent peptidoglycan strands endolytically to terminate their elongation.</text>
</comment>
<gene>
    <name evidence="7" type="primary">mltG</name>
    <name evidence="8" type="ordered locus">SGRA_0104</name>
</gene>
<dbReference type="OrthoDB" id="9814591at2"/>
<evidence type="ECO:0000256" key="1">
    <source>
        <dbReference type="ARBA" id="ARBA00022475"/>
    </source>
</evidence>
<name>H6L4H0_SAPGL</name>
<dbReference type="HOGENOM" id="CLU_025574_2_0_10"/>
<dbReference type="NCBIfam" id="TIGR00247">
    <property type="entry name" value="endolytic transglycosylase MltG"/>
    <property type="match status" value="1"/>
</dbReference>
<dbReference type="RefSeq" id="WP_014373100.1">
    <property type="nucleotide sequence ID" value="NC_016940.1"/>
</dbReference>
<dbReference type="AlphaFoldDB" id="H6L4H0"/>
<evidence type="ECO:0000256" key="2">
    <source>
        <dbReference type="ARBA" id="ARBA00022692"/>
    </source>
</evidence>
<keyword evidence="3 7" id="KW-1133">Transmembrane helix</keyword>
<keyword evidence="5 7" id="KW-0456">Lyase</keyword>
<comment type="similarity">
    <text evidence="7">Belongs to the transglycosylase MltG family.</text>
</comment>
<evidence type="ECO:0000256" key="4">
    <source>
        <dbReference type="ARBA" id="ARBA00023136"/>
    </source>
</evidence>